<proteinExistence type="predicted"/>
<feature type="transmembrane region" description="Helical" evidence="1">
    <location>
        <begin position="21"/>
        <end position="39"/>
    </location>
</feature>
<reference evidence="3" key="2">
    <citation type="journal article" date="2024" name="Nature">
        <title>Anoxygenic phototroph of the Chloroflexota uses a type I reaction centre.</title>
        <authorList>
            <person name="Tsuji J.M."/>
            <person name="Shaw N.A."/>
            <person name="Nagashima S."/>
            <person name="Venkiteswaran J.J."/>
            <person name="Schiff S.L."/>
            <person name="Watanabe T."/>
            <person name="Fukui M."/>
            <person name="Hanada S."/>
            <person name="Tank M."/>
            <person name="Neufeld J.D."/>
        </authorList>
    </citation>
    <scope>NUCLEOTIDE SEQUENCE</scope>
    <source>
        <strain evidence="3">L227-S17</strain>
    </source>
</reference>
<organism evidence="2 4">
    <name type="scientific">Candidatus Chlorohelix allophototropha</name>
    <dbReference type="NCBI Taxonomy" id="3003348"/>
    <lineage>
        <taxon>Bacteria</taxon>
        <taxon>Bacillati</taxon>
        <taxon>Chloroflexota</taxon>
        <taxon>Chloroflexia</taxon>
        <taxon>Candidatus Chloroheliales</taxon>
        <taxon>Candidatus Chloroheliaceae</taxon>
        <taxon>Candidatus Chlorohelix</taxon>
    </lineage>
</organism>
<dbReference type="AlphaFoldDB" id="A0A8T7M1Q9"/>
<sequence>MEKVTGNSIKSRPNFALFTRIGAVALLVFIVAGALFVIMNQQSPKPTQTNVPPMPTNPQIEEKWGIRVTQIGVTADGGMVDFRFMVIDPEKALNMMSVPDNLPILAAEDSGIYVNSAAIMSTRHDLNAGGIYFMLFRNTQGAIKPGGKVVVLFPDEQKLEHVVAR</sequence>
<keyword evidence="1" id="KW-1133">Transmembrane helix</keyword>
<dbReference type="Proteomes" id="UP001431572">
    <property type="component" value="Chromosome 1"/>
</dbReference>
<keyword evidence="1" id="KW-0472">Membrane</keyword>
<dbReference type="RefSeq" id="WP_341469782.1">
    <property type="nucleotide sequence ID" value="NZ_CP128399.1"/>
</dbReference>
<dbReference type="EMBL" id="JACATZ010000001">
    <property type="protein sequence ID" value="NWJ46030.1"/>
    <property type="molecule type" value="Genomic_DNA"/>
</dbReference>
<keyword evidence="5" id="KW-1185">Reference proteome</keyword>
<evidence type="ECO:0000313" key="4">
    <source>
        <dbReference type="Proteomes" id="UP000521676"/>
    </source>
</evidence>
<gene>
    <name evidence="2" type="ORF">HXX08_09150</name>
    <name evidence="3" type="ORF">OZ401_001174</name>
</gene>
<reference evidence="2 4" key="1">
    <citation type="submission" date="2020-06" db="EMBL/GenBank/DDBJ databases">
        <title>Anoxygenic phototrophic Chloroflexota member uses a Type I reaction center.</title>
        <authorList>
            <person name="Tsuji J.M."/>
            <person name="Shaw N.A."/>
            <person name="Nagashima S."/>
            <person name="Venkiteswaran J."/>
            <person name="Schiff S.L."/>
            <person name="Hanada S."/>
            <person name="Tank M."/>
            <person name="Neufeld J.D."/>
        </authorList>
    </citation>
    <scope>NUCLEOTIDE SEQUENCE [LARGE SCALE GENOMIC DNA]</scope>
    <source>
        <strain evidence="2">L227-S17</strain>
    </source>
</reference>
<keyword evidence="1" id="KW-0812">Transmembrane</keyword>
<evidence type="ECO:0000313" key="5">
    <source>
        <dbReference type="Proteomes" id="UP001431572"/>
    </source>
</evidence>
<evidence type="ECO:0000313" key="2">
    <source>
        <dbReference type="EMBL" id="NWJ46030.1"/>
    </source>
</evidence>
<evidence type="ECO:0000256" key="1">
    <source>
        <dbReference type="SAM" id="Phobius"/>
    </source>
</evidence>
<evidence type="ECO:0000313" key="3">
    <source>
        <dbReference type="EMBL" id="WJW67890.1"/>
    </source>
</evidence>
<dbReference type="EMBL" id="CP128399">
    <property type="protein sequence ID" value="WJW67890.1"/>
    <property type="molecule type" value="Genomic_DNA"/>
</dbReference>
<name>A0A8T7M1Q9_9CHLR</name>
<accession>A0A8T7M1Q9</accession>
<protein>
    <submittedName>
        <fullName evidence="2">Uncharacterized protein</fullName>
    </submittedName>
</protein>
<dbReference type="Proteomes" id="UP000521676">
    <property type="component" value="Unassembled WGS sequence"/>
</dbReference>